<protein>
    <submittedName>
        <fullName evidence="1">Uncharacterized protein</fullName>
    </submittedName>
</protein>
<reference evidence="2" key="2">
    <citation type="submission" date="2015-01" db="EMBL/GenBank/DDBJ databases">
        <title>Evolutionary Origins and Diversification of the Mycorrhizal Mutualists.</title>
        <authorList>
            <consortium name="DOE Joint Genome Institute"/>
            <consortium name="Mycorrhizal Genomics Consortium"/>
            <person name="Kohler A."/>
            <person name="Kuo A."/>
            <person name="Nagy L.G."/>
            <person name="Floudas D."/>
            <person name="Copeland A."/>
            <person name="Barry K.W."/>
            <person name="Cichocki N."/>
            <person name="Veneault-Fourrey C."/>
            <person name="LaButti K."/>
            <person name="Lindquist E.A."/>
            <person name="Lipzen A."/>
            <person name="Lundell T."/>
            <person name="Morin E."/>
            <person name="Murat C."/>
            <person name="Riley R."/>
            <person name="Ohm R."/>
            <person name="Sun H."/>
            <person name="Tunlid A."/>
            <person name="Henrissat B."/>
            <person name="Grigoriev I.V."/>
            <person name="Hibbett D.S."/>
            <person name="Martin F."/>
        </authorList>
    </citation>
    <scope>NUCLEOTIDE SEQUENCE [LARGE SCALE GENOMIC DNA]</scope>
    <source>
        <strain evidence="2">441</strain>
    </source>
</reference>
<proteinExistence type="predicted"/>
<organism evidence="1 2">
    <name type="scientific">Pisolithus microcarpus 441</name>
    <dbReference type="NCBI Taxonomy" id="765257"/>
    <lineage>
        <taxon>Eukaryota</taxon>
        <taxon>Fungi</taxon>
        <taxon>Dikarya</taxon>
        <taxon>Basidiomycota</taxon>
        <taxon>Agaricomycotina</taxon>
        <taxon>Agaricomycetes</taxon>
        <taxon>Agaricomycetidae</taxon>
        <taxon>Boletales</taxon>
        <taxon>Sclerodermatineae</taxon>
        <taxon>Pisolithaceae</taxon>
        <taxon>Pisolithus</taxon>
    </lineage>
</organism>
<evidence type="ECO:0000313" key="2">
    <source>
        <dbReference type="Proteomes" id="UP000054018"/>
    </source>
</evidence>
<dbReference type="HOGENOM" id="CLU_1993520_0_0_1"/>
<gene>
    <name evidence="1" type="ORF">PISMIDRAFT_9467</name>
</gene>
<accession>A0A0C9ZIB2</accession>
<dbReference type="Proteomes" id="UP000054018">
    <property type="component" value="Unassembled WGS sequence"/>
</dbReference>
<dbReference type="EMBL" id="KN833706">
    <property type="protein sequence ID" value="KIK25734.1"/>
    <property type="molecule type" value="Genomic_DNA"/>
</dbReference>
<reference evidence="1 2" key="1">
    <citation type="submission" date="2014-04" db="EMBL/GenBank/DDBJ databases">
        <authorList>
            <consortium name="DOE Joint Genome Institute"/>
            <person name="Kuo A."/>
            <person name="Kohler A."/>
            <person name="Costa M.D."/>
            <person name="Nagy L.G."/>
            <person name="Floudas D."/>
            <person name="Copeland A."/>
            <person name="Barry K.W."/>
            <person name="Cichocki N."/>
            <person name="Veneault-Fourrey C."/>
            <person name="LaButti K."/>
            <person name="Lindquist E.A."/>
            <person name="Lipzen A."/>
            <person name="Lundell T."/>
            <person name="Morin E."/>
            <person name="Murat C."/>
            <person name="Sun H."/>
            <person name="Tunlid A."/>
            <person name="Henrissat B."/>
            <person name="Grigoriev I.V."/>
            <person name="Hibbett D.S."/>
            <person name="Martin F."/>
            <person name="Nordberg H.P."/>
            <person name="Cantor M.N."/>
            <person name="Hua S.X."/>
        </authorList>
    </citation>
    <scope>NUCLEOTIDE SEQUENCE [LARGE SCALE GENOMIC DNA]</scope>
    <source>
        <strain evidence="1 2">441</strain>
    </source>
</reference>
<dbReference type="OrthoDB" id="2701601at2759"/>
<evidence type="ECO:0000313" key="1">
    <source>
        <dbReference type="EMBL" id="KIK25734.1"/>
    </source>
</evidence>
<name>A0A0C9ZIB2_9AGAM</name>
<dbReference type="AlphaFoldDB" id="A0A0C9ZIB2"/>
<sequence>MGIYDPQGFPIPMLFPTYNSQQWAEAIKALESNDKPLLHLHQSSLVPLLFTIHDILLSSPQDLAVLANWVKGHESYPTDLTIYNWTKTTWAGHTPFTKEVKPSLLRWAEHVLGTMYRMDGIEPTN</sequence>
<keyword evidence="2" id="KW-1185">Reference proteome</keyword>